<dbReference type="Proteomes" id="UP000789342">
    <property type="component" value="Unassembled WGS sequence"/>
</dbReference>
<dbReference type="InterPro" id="IPR036259">
    <property type="entry name" value="MFS_trans_sf"/>
</dbReference>
<evidence type="ECO:0000256" key="2">
    <source>
        <dbReference type="ARBA" id="ARBA00005241"/>
    </source>
</evidence>
<comment type="similarity">
    <text evidence="2">Belongs to the major facilitator superfamily. MFSD6 family.</text>
</comment>
<feature type="transmembrane region" description="Helical" evidence="6">
    <location>
        <begin position="293"/>
        <end position="312"/>
    </location>
</feature>
<keyword evidence="4 6" id="KW-1133">Transmembrane helix</keyword>
<reference evidence="8" key="1">
    <citation type="submission" date="2021-06" db="EMBL/GenBank/DDBJ databases">
        <authorList>
            <person name="Kallberg Y."/>
            <person name="Tangrot J."/>
            <person name="Rosling A."/>
        </authorList>
    </citation>
    <scope>NUCLEOTIDE SEQUENCE</scope>
    <source>
        <strain evidence="8">CL551</strain>
    </source>
</reference>
<evidence type="ECO:0000256" key="4">
    <source>
        <dbReference type="ARBA" id="ARBA00022989"/>
    </source>
</evidence>
<dbReference type="InterPro" id="IPR024989">
    <property type="entry name" value="MFS_assoc_dom"/>
</dbReference>
<proteinExistence type="inferred from homology"/>
<dbReference type="GO" id="GO:0016020">
    <property type="term" value="C:membrane"/>
    <property type="evidence" value="ECO:0007669"/>
    <property type="project" value="UniProtKB-SubCell"/>
</dbReference>
<feature type="transmembrane region" description="Helical" evidence="6">
    <location>
        <begin position="137"/>
        <end position="155"/>
    </location>
</feature>
<comment type="subcellular location">
    <subcellularLocation>
        <location evidence="1">Membrane</location>
        <topology evidence="1">Multi-pass membrane protein</topology>
    </subcellularLocation>
</comment>
<evidence type="ECO:0000259" key="7">
    <source>
        <dbReference type="Pfam" id="PF12832"/>
    </source>
</evidence>
<feature type="transmembrane region" description="Helical" evidence="6">
    <location>
        <begin position="9"/>
        <end position="28"/>
    </location>
</feature>
<evidence type="ECO:0000313" key="9">
    <source>
        <dbReference type="Proteomes" id="UP000789342"/>
    </source>
</evidence>
<keyword evidence="9" id="KW-1185">Reference proteome</keyword>
<dbReference type="AlphaFoldDB" id="A0A9N9FLM3"/>
<evidence type="ECO:0000256" key="1">
    <source>
        <dbReference type="ARBA" id="ARBA00004141"/>
    </source>
</evidence>
<dbReference type="Pfam" id="PF12832">
    <property type="entry name" value="MFS_1_like"/>
    <property type="match status" value="1"/>
</dbReference>
<dbReference type="SUPFAM" id="SSF103473">
    <property type="entry name" value="MFS general substrate transporter"/>
    <property type="match status" value="1"/>
</dbReference>
<feature type="transmembrane region" description="Helical" evidence="6">
    <location>
        <begin position="354"/>
        <end position="377"/>
    </location>
</feature>
<evidence type="ECO:0000256" key="3">
    <source>
        <dbReference type="ARBA" id="ARBA00022692"/>
    </source>
</evidence>
<feature type="transmembrane region" description="Helical" evidence="6">
    <location>
        <begin position="161"/>
        <end position="181"/>
    </location>
</feature>
<dbReference type="PANTHER" id="PTHR16172:SF41">
    <property type="entry name" value="MAJOR FACILITATOR SUPERFAMILY DOMAIN-CONTAINING PROTEIN 6-LIKE"/>
    <property type="match status" value="1"/>
</dbReference>
<evidence type="ECO:0000256" key="5">
    <source>
        <dbReference type="ARBA" id="ARBA00023136"/>
    </source>
</evidence>
<keyword evidence="5 6" id="KW-0472">Membrane</keyword>
<keyword evidence="3 6" id="KW-0812">Transmembrane</keyword>
<feature type="transmembrane region" description="Helical" evidence="6">
    <location>
        <begin position="263"/>
        <end position="281"/>
    </location>
</feature>
<dbReference type="OrthoDB" id="515887at2759"/>
<sequence length="436" mass="48393">MTSKLRLKLLYVFFLAALCSAGTYMSIFLSKNLLLTKTEIGLLFSVTPFVEFFSSGLWTSLADKYNTHRIILLSCISCTTMFLIAIPTFGRIYGFAGLIIYYPIISLFSGGISPLVDNFTLGTLKKSGEQIEYGKQRLWGTISCGIIASVMGYLIDRTSIYIIFVGYMCSMSAFAICIYYINPIDFEMCRNDTVIALKDMASDDGISLPKNNSYLSTITFELLRNPRFMFFLFIVLSIAVAKAVAATYLFLYLSEYFKASGTLLGLSSMMGVSLEVVFFYFSKHIMALMGPKSMLIVGQLALIVRLGLYGFLGTSLNPWMALPIEMGILFALVWPAGVEITYNFAPKSLRATSLGIFSGVFNGLAYGIGSIIGGFIYSKFGPIKMFQATTLLSLFTLILYIVTEKLFVAEKEVVHLYTSLDVQNDASINLDEENDE</sequence>
<feature type="transmembrane region" description="Helical" evidence="6">
    <location>
        <begin position="40"/>
        <end position="58"/>
    </location>
</feature>
<protein>
    <submittedName>
        <fullName evidence="8">14751_t:CDS:1</fullName>
    </submittedName>
</protein>
<comment type="caution">
    <text evidence="8">The sequence shown here is derived from an EMBL/GenBank/DDBJ whole genome shotgun (WGS) entry which is preliminary data.</text>
</comment>
<feature type="transmembrane region" description="Helical" evidence="6">
    <location>
        <begin position="383"/>
        <end position="402"/>
    </location>
</feature>
<feature type="transmembrane region" description="Helical" evidence="6">
    <location>
        <begin position="70"/>
        <end position="89"/>
    </location>
</feature>
<dbReference type="InterPro" id="IPR051717">
    <property type="entry name" value="MFS_MFSD6"/>
</dbReference>
<gene>
    <name evidence="8" type="ORF">AMORRO_LOCUS5170</name>
</gene>
<dbReference type="PANTHER" id="PTHR16172">
    <property type="entry name" value="MAJOR FACILITATOR SUPERFAMILY DOMAIN-CONTAINING PROTEIN 6-LIKE"/>
    <property type="match status" value="1"/>
</dbReference>
<evidence type="ECO:0000313" key="8">
    <source>
        <dbReference type="EMBL" id="CAG8541964.1"/>
    </source>
</evidence>
<organism evidence="8 9">
    <name type="scientific">Acaulospora morrowiae</name>
    <dbReference type="NCBI Taxonomy" id="94023"/>
    <lineage>
        <taxon>Eukaryota</taxon>
        <taxon>Fungi</taxon>
        <taxon>Fungi incertae sedis</taxon>
        <taxon>Mucoromycota</taxon>
        <taxon>Glomeromycotina</taxon>
        <taxon>Glomeromycetes</taxon>
        <taxon>Diversisporales</taxon>
        <taxon>Acaulosporaceae</taxon>
        <taxon>Acaulospora</taxon>
    </lineage>
</organism>
<dbReference type="EMBL" id="CAJVPV010003034">
    <property type="protein sequence ID" value="CAG8541964.1"/>
    <property type="molecule type" value="Genomic_DNA"/>
</dbReference>
<feature type="transmembrane region" description="Helical" evidence="6">
    <location>
        <begin position="228"/>
        <end position="251"/>
    </location>
</feature>
<feature type="transmembrane region" description="Helical" evidence="6">
    <location>
        <begin position="95"/>
        <end position="116"/>
    </location>
</feature>
<accession>A0A9N9FLM3</accession>
<name>A0A9N9FLM3_9GLOM</name>
<feature type="domain" description="Major facilitator superfamily associated" evidence="7">
    <location>
        <begin position="5"/>
        <end position="388"/>
    </location>
</feature>
<feature type="transmembrane region" description="Helical" evidence="6">
    <location>
        <begin position="318"/>
        <end position="342"/>
    </location>
</feature>
<dbReference type="Gene3D" id="1.20.1250.20">
    <property type="entry name" value="MFS general substrate transporter like domains"/>
    <property type="match status" value="2"/>
</dbReference>
<evidence type="ECO:0000256" key="6">
    <source>
        <dbReference type="SAM" id="Phobius"/>
    </source>
</evidence>